<keyword evidence="2" id="KW-0597">Phosphoprotein</keyword>
<dbReference type="InterPro" id="IPR026947">
    <property type="entry name" value="UBN_middle_dom"/>
</dbReference>
<comment type="similarity">
    <text evidence="1">Belongs to the ubinuclein family.</text>
</comment>
<dbReference type="Ensembl" id="ENSDCDT00010034379.1">
    <property type="protein sequence ID" value="ENSDCDP00010027876.1"/>
    <property type="gene ID" value="ENSDCDG00010017546.1"/>
</dbReference>
<reference evidence="5" key="3">
    <citation type="submission" date="2025-09" db="UniProtKB">
        <authorList>
            <consortium name="Ensembl"/>
        </authorList>
    </citation>
    <scope>IDENTIFICATION</scope>
</reference>
<evidence type="ECO:0000259" key="3">
    <source>
        <dbReference type="Pfam" id="PF08729"/>
    </source>
</evidence>
<dbReference type="Proteomes" id="UP000694580">
    <property type="component" value="Chromosome 3"/>
</dbReference>
<accession>A0AAY4C5P4</accession>
<reference evidence="5 6" key="1">
    <citation type="submission" date="2020-06" db="EMBL/GenBank/DDBJ databases">
        <authorList>
            <consortium name="Wellcome Sanger Institute Data Sharing"/>
        </authorList>
    </citation>
    <scope>NUCLEOTIDE SEQUENCE [LARGE SCALE GENOMIC DNA]</scope>
</reference>
<evidence type="ECO:0000256" key="1">
    <source>
        <dbReference type="ARBA" id="ARBA00009911"/>
    </source>
</evidence>
<dbReference type="PANTHER" id="PTHR21669:SF12">
    <property type="entry name" value="UBINUCLEIN-1"/>
    <property type="match status" value="1"/>
</dbReference>
<dbReference type="Pfam" id="PF14075">
    <property type="entry name" value="UBN_AB"/>
    <property type="match status" value="1"/>
</dbReference>
<evidence type="ECO:0000313" key="5">
    <source>
        <dbReference type="Ensembl" id="ENSDCDP00010027876.1"/>
    </source>
</evidence>
<reference evidence="5" key="2">
    <citation type="submission" date="2025-08" db="UniProtKB">
        <authorList>
            <consortium name="Ensembl"/>
        </authorList>
    </citation>
    <scope>IDENTIFICATION</scope>
</reference>
<evidence type="ECO:0000259" key="4">
    <source>
        <dbReference type="Pfam" id="PF14075"/>
    </source>
</evidence>
<evidence type="ECO:0000313" key="6">
    <source>
        <dbReference type="Proteomes" id="UP000694580"/>
    </source>
</evidence>
<dbReference type="GeneTree" id="ENSGT00940000158857"/>
<keyword evidence="6" id="KW-1185">Reference proteome</keyword>
<dbReference type="Pfam" id="PF08729">
    <property type="entry name" value="HUN"/>
    <property type="match status" value="1"/>
</dbReference>
<dbReference type="GO" id="GO:0005634">
    <property type="term" value="C:nucleus"/>
    <property type="evidence" value="ECO:0007669"/>
    <property type="project" value="TreeGrafter"/>
</dbReference>
<protein>
    <submittedName>
        <fullName evidence="5">Uncharacterized protein</fullName>
    </submittedName>
</protein>
<feature type="domain" description="Hpc2-related" evidence="3">
    <location>
        <begin position="2"/>
        <end position="41"/>
    </location>
</feature>
<feature type="domain" description="Ubinuclein middle" evidence="4">
    <location>
        <begin position="112"/>
        <end position="154"/>
    </location>
</feature>
<evidence type="ECO:0000256" key="2">
    <source>
        <dbReference type="ARBA" id="ARBA00022553"/>
    </source>
</evidence>
<sequence>MGFGYDDEDSFIDNSEAYDELVPSSLTTAHGGFYINMGTLQFRRASGSEEDDVQGTKKTKVCLHLPTSLEGPVPTHCSPAPVMVPTEVPLMKVPSPHTAPQAPNFQLVSFPRLEIQCRELGVAVRSRVYSYLSTQLPFSKDTLLKRARKLRLVRQLLRTGETQEPHYG</sequence>
<dbReference type="GO" id="GO:0006325">
    <property type="term" value="P:chromatin organization"/>
    <property type="evidence" value="ECO:0007669"/>
    <property type="project" value="TreeGrafter"/>
</dbReference>
<dbReference type="PANTHER" id="PTHR21669">
    <property type="entry name" value="CAPZ-INTERACTING PROTEIN AND RELATED PROTEINS"/>
    <property type="match status" value="1"/>
</dbReference>
<dbReference type="AlphaFoldDB" id="A0AAY4C5P4"/>
<dbReference type="InterPro" id="IPR014840">
    <property type="entry name" value="HRD"/>
</dbReference>
<proteinExistence type="inferred from homology"/>
<name>A0AAY4C5P4_9TELE</name>
<organism evidence="5 6">
    <name type="scientific">Denticeps clupeoides</name>
    <name type="common">denticle herring</name>
    <dbReference type="NCBI Taxonomy" id="299321"/>
    <lineage>
        <taxon>Eukaryota</taxon>
        <taxon>Metazoa</taxon>
        <taxon>Chordata</taxon>
        <taxon>Craniata</taxon>
        <taxon>Vertebrata</taxon>
        <taxon>Euteleostomi</taxon>
        <taxon>Actinopterygii</taxon>
        <taxon>Neopterygii</taxon>
        <taxon>Teleostei</taxon>
        <taxon>Clupei</taxon>
        <taxon>Clupeiformes</taxon>
        <taxon>Denticipitoidei</taxon>
        <taxon>Denticipitidae</taxon>
        <taxon>Denticeps</taxon>
    </lineage>
</organism>